<evidence type="ECO:0000313" key="2">
    <source>
        <dbReference type="Proteomes" id="UP000283895"/>
    </source>
</evidence>
<dbReference type="STRING" id="356882.A0A423WW27"/>
<proteinExistence type="predicted"/>
<evidence type="ECO:0000313" key="1">
    <source>
        <dbReference type="EMBL" id="ROW07689.1"/>
    </source>
</evidence>
<dbReference type="OrthoDB" id="2012566at2759"/>
<accession>A0A423WW27</accession>
<sequence length="52" mass="5887">MFDSPVAKGWRYLFQNAKQCESITDSGVVFAEHSSKLLIADVLQDHTFNDLI</sequence>
<dbReference type="AlphaFoldDB" id="A0A423WW27"/>
<dbReference type="EMBL" id="LKEA01000007">
    <property type="protein sequence ID" value="ROW07689.1"/>
    <property type="molecule type" value="Genomic_DNA"/>
</dbReference>
<organism evidence="1 2">
    <name type="scientific">Cytospora schulzeri</name>
    <dbReference type="NCBI Taxonomy" id="448051"/>
    <lineage>
        <taxon>Eukaryota</taxon>
        <taxon>Fungi</taxon>
        <taxon>Dikarya</taxon>
        <taxon>Ascomycota</taxon>
        <taxon>Pezizomycotina</taxon>
        <taxon>Sordariomycetes</taxon>
        <taxon>Sordariomycetidae</taxon>
        <taxon>Diaporthales</taxon>
        <taxon>Cytosporaceae</taxon>
        <taxon>Cytospora</taxon>
    </lineage>
</organism>
<dbReference type="Proteomes" id="UP000283895">
    <property type="component" value="Unassembled WGS sequence"/>
</dbReference>
<comment type="caution">
    <text evidence="1">The sequence shown here is derived from an EMBL/GenBank/DDBJ whole genome shotgun (WGS) entry which is preliminary data.</text>
</comment>
<keyword evidence="2" id="KW-1185">Reference proteome</keyword>
<reference evidence="1 2" key="1">
    <citation type="submission" date="2015-09" db="EMBL/GenBank/DDBJ databases">
        <title>Host preference determinants of Valsa canker pathogens revealed by comparative genomics.</title>
        <authorList>
            <person name="Yin Z."/>
            <person name="Huang L."/>
        </authorList>
    </citation>
    <scope>NUCLEOTIDE SEQUENCE [LARGE SCALE GENOMIC DNA]</scope>
    <source>
        <strain evidence="1 2">03-1</strain>
    </source>
</reference>
<protein>
    <submittedName>
        <fullName evidence="1">Uncharacterized protein</fullName>
    </submittedName>
</protein>
<name>A0A423WW27_9PEZI</name>
<gene>
    <name evidence="1" type="ORF">VMCG_03659</name>
</gene>